<evidence type="ECO:0008006" key="5">
    <source>
        <dbReference type="Google" id="ProtNLM"/>
    </source>
</evidence>
<dbReference type="InterPro" id="IPR048366">
    <property type="entry name" value="TNP-like_GBD"/>
</dbReference>
<evidence type="ECO:0000259" key="1">
    <source>
        <dbReference type="Pfam" id="PF21788"/>
    </source>
</evidence>
<feature type="domain" description="Transposable element P transposase-like GTP-binding insertion" evidence="1">
    <location>
        <begin position="74"/>
        <end position="147"/>
    </location>
</feature>
<dbReference type="Proteomes" id="UP001458880">
    <property type="component" value="Unassembled WGS sequence"/>
</dbReference>
<dbReference type="Pfam" id="PF21788">
    <property type="entry name" value="TNP-like_GBD"/>
    <property type="match status" value="1"/>
</dbReference>
<dbReference type="Pfam" id="PF21789">
    <property type="entry name" value="TNP-like_RNaseH_C"/>
    <property type="match status" value="1"/>
</dbReference>
<name>A0AAW1JCI0_POPJA</name>
<dbReference type="EMBL" id="JASPKY010000436">
    <property type="protein sequence ID" value="KAK9700508.1"/>
    <property type="molecule type" value="Genomic_DNA"/>
</dbReference>
<feature type="domain" description="Transposable element P transposase-like RNase H C-terminal" evidence="2">
    <location>
        <begin position="226"/>
        <end position="255"/>
    </location>
</feature>
<sequence length="259" mass="29132">MLHSSVARAYVECNNKRIFTMFDPPHLLKCTAALFRKYNVDLPIDIGPGSTIMQTRFSDIRTAYYIDQLAPAVFRCMHKLKHAHMDLKMKSAMKVRIAAQLMSRTVAAYVFSLISRGALPQQSIGTATFVQQVDELFDSFNGDSKTAPDGKELHCIVTKESSHVTYWPQAFARVKNWNFQRYSTTGRLKQGKPPSQIGWLTSIGAMQGIWAAVNMNNLRCLRPRSLNQYNLENLFGAIRTGCGCNENPTASQFIASLKI</sequence>
<accession>A0AAW1JCI0</accession>
<evidence type="ECO:0000313" key="3">
    <source>
        <dbReference type="EMBL" id="KAK9700508.1"/>
    </source>
</evidence>
<comment type="caution">
    <text evidence="3">The sequence shown here is derived from an EMBL/GenBank/DDBJ whole genome shotgun (WGS) entry which is preliminary data.</text>
</comment>
<gene>
    <name evidence="3" type="ORF">QE152_g31220</name>
</gene>
<evidence type="ECO:0000259" key="2">
    <source>
        <dbReference type="Pfam" id="PF21789"/>
    </source>
</evidence>
<organism evidence="3 4">
    <name type="scientific">Popillia japonica</name>
    <name type="common">Japanese beetle</name>
    <dbReference type="NCBI Taxonomy" id="7064"/>
    <lineage>
        <taxon>Eukaryota</taxon>
        <taxon>Metazoa</taxon>
        <taxon>Ecdysozoa</taxon>
        <taxon>Arthropoda</taxon>
        <taxon>Hexapoda</taxon>
        <taxon>Insecta</taxon>
        <taxon>Pterygota</taxon>
        <taxon>Neoptera</taxon>
        <taxon>Endopterygota</taxon>
        <taxon>Coleoptera</taxon>
        <taxon>Polyphaga</taxon>
        <taxon>Scarabaeiformia</taxon>
        <taxon>Scarabaeidae</taxon>
        <taxon>Rutelinae</taxon>
        <taxon>Popillia</taxon>
    </lineage>
</organism>
<reference evidence="3 4" key="1">
    <citation type="journal article" date="2024" name="BMC Genomics">
        <title>De novo assembly and annotation of Popillia japonica's genome with initial clues to its potential as an invasive pest.</title>
        <authorList>
            <person name="Cucini C."/>
            <person name="Boschi S."/>
            <person name="Funari R."/>
            <person name="Cardaioli E."/>
            <person name="Iannotti N."/>
            <person name="Marturano G."/>
            <person name="Paoli F."/>
            <person name="Bruttini M."/>
            <person name="Carapelli A."/>
            <person name="Frati F."/>
            <person name="Nardi F."/>
        </authorList>
    </citation>
    <scope>NUCLEOTIDE SEQUENCE [LARGE SCALE GENOMIC DNA]</scope>
    <source>
        <strain evidence="3">DMR45628</strain>
    </source>
</reference>
<evidence type="ECO:0000313" key="4">
    <source>
        <dbReference type="Proteomes" id="UP001458880"/>
    </source>
</evidence>
<dbReference type="InterPro" id="IPR048367">
    <property type="entry name" value="TNP-like_RNaseH_C"/>
</dbReference>
<dbReference type="AlphaFoldDB" id="A0AAW1JCI0"/>
<protein>
    <recommendedName>
        <fullName evidence="5">Transposable element P transposase</fullName>
    </recommendedName>
</protein>
<keyword evidence="4" id="KW-1185">Reference proteome</keyword>
<proteinExistence type="predicted"/>